<evidence type="ECO:0000259" key="8">
    <source>
        <dbReference type="Pfam" id="PF00082"/>
    </source>
</evidence>
<dbReference type="PROSITE" id="PS00138">
    <property type="entry name" value="SUBTILASE_SER"/>
    <property type="match status" value="1"/>
</dbReference>
<proteinExistence type="inferred from homology"/>
<keyword evidence="4 5" id="KW-0720">Serine protease</keyword>
<dbReference type="Proteomes" id="UP000294498">
    <property type="component" value="Unassembled WGS sequence"/>
</dbReference>
<reference evidence="9 10" key="1">
    <citation type="submission" date="2019-03" db="EMBL/GenBank/DDBJ databases">
        <title>Genomic Encyclopedia of Type Strains, Phase IV (KMG-IV): sequencing the most valuable type-strain genomes for metagenomic binning, comparative biology and taxonomic classification.</title>
        <authorList>
            <person name="Goeker M."/>
        </authorList>
    </citation>
    <scope>NUCLEOTIDE SEQUENCE [LARGE SCALE GENOMIC DNA]</scope>
    <source>
        <strain evidence="9 10">DSM 100059</strain>
    </source>
</reference>
<dbReference type="EMBL" id="SODV01000002">
    <property type="protein sequence ID" value="TDW97228.1"/>
    <property type="molecule type" value="Genomic_DNA"/>
</dbReference>
<dbReference type="Pfam" id="PF00082">
    <property type="entry name" value="Peptidase_S8"/>
    <property type="match status" value="1"/>
</dbReference>
<dbReference type="PROSITE" id="PS51892">
    <property type="entry name" value="SUBTILASE"/>
    <property type="match status" value="1"/>
</dbReference>
<comment type="caution">
    <text evidence="9">The sequence shown here is derived from an EMBL/GenBank/DDBJ whole genome shotgun (WGS) entry which is preliminary data.</text>
</comment>
<protein>
    <submittedName>
        <fullName evidence="9">Subtilase family protein</fullName>
    </submittedName>
</protein>
<evidence type="ECO:0000256" key="3">
    <source>
        <dbReference type="ARBA" id="ARBA00022801"/>
    </source>
</evidence>
<dbReference type="Gene3D" id="3.40.50.200">
    <property type="entry name" value="Peptidase S8/S53 domain"/>
    <property type="match status" value="2"/>
</dbReference>
<dbReference type="InterPro" id="IPR051048">
    <property type="entry name" value="Peptidase_S8/S53_subtilisin"/>
</dbReference>
<keyword evidence="10" id="KW-1185">Reference proteome</keyword>
<organism evidence="9 10">
    <name type="scientific">Dinghuibacter silviterrae</name>
    <dbReference type="NCBI Taxonomy" id="1539049"/>
    <lineage>
        <taxon>Bacteria</taxon>
        <taxon>Pseudomonadati</taxon>
        <taxon>Bacteroidota</taxon>
        <taxon>Chitinophagia</taxon>
        <taxon>Chitinophagales</taxon>
        <taxon>Chitinophagaceae</taxon>
        <taxon>Dinghuibacter</taxon>
    </lineage>
</organism>
<feature type="active site" description="Charge relay system" evidence="5">
    <location>
        <position position="80"/>
    </location>
</feature>
<accession>A0A4R8DIB4</accession>
<keyword evidence="3 5" id="KW-0378">Hydrolase</keyword>
<dbReference type="InterPro" id="IPR036852">
    <property type="entry name" value="Peptidase_S8/S53_dom_sf"/>
</dbReference>
<dbReference type="PRINTS" id="PR00723">
    <property type="entry name" value="SUBTILISIN"/>
</dbReference>
<evidence type="ECO:0000256" key="4">
    <source>
        <dbReference type="ARBA" id="ARBA00022825"/>
    </source>
</evidence>
<dbReference type="GO" id="GO:0004252">
    <property type="term" value="F:serine-type endopeptidase activity"/>
    <property type="evidence" value="ECO:0007669"/>
    <property type="project" value="UniProtKB-UniRule"/>
</dbReference>
<evidence type="ECO:0000313" key="10">
    <source>
        <dbReference type="Proteomes" id="UP000294498"/>
    </source>
</evidence>
<feature type="signal peptide" evidence="7">
    <location>
        <begin position="1"/>
        <end position="23"/>
    </location>
</feature>
<name>A0A4R8DIB4_9BACT</name>
<keyword evidence="7" id="KW-0732">Signal</keyword>
<feature type="active site" description="Charge relay system" evidence="5">
    <location>
        <position position="476"/>
    </location>
</feature>
<comment type="similarity">
    <text evidence="1 5 6">Belongs to the peptidase S8 family.</text>
</comment>
<feature type="chain" id="PRO_5020581650" evidence="7">
    <location>
        <begin position="24"/>
        <end position="566"/>
    </location>
</feature>
<feature type="active site" description="Charge relay system" evidence="5">
    <location>
        <position position="306"/>
    </location>
</feature>
<dbReference type="InterPro" id="IPR023828">
    <property type="entry name" value="Peptidase_S8_Ser-AS"/>
</dbReference>
<evidence type="ECO:0000256" key="1">
    <source>
        <dbReference type="ARBA" id="ARBA00011073"/>
    </source>
</evidence>
<dbReference type="PANTHER" id="PTHR43399">
    <property type="entry name" value="SUBTILISIN-RELATED"/>
    <property type="match status" value="1"/>
</dbReference>
<dbReference type="PROSITE" id="PS00136">
    <property type="entry name" value="SUBTILASE_ASP"/>
    <property type="match status" value="1"/>
</dbReference>
<dbReference type="SUPFAM" id="SSF52743">
    <property type="entry name" value="Subtilisin-like"/>
    <property type="match status" value="1"/>
</dbReference>
<keyword evidence="2 5" id="KW-0645">Protease</keyword>
<gene>
    <name evidence="9" type="ORF">EDB95_5074</name>
</gene>
<dbReference type="PANTHER" id="PTHR43399:SF4">
    <property type="entry name" value="CELL WALL-ASSOCIATED PROTEASE"/>
    <property type="match status" value="1"/>
</dbReference>
<dbReference type="InterPro" id="IPR022398">
    <property type="entry name" value="Peptidase_S8_His-AS"/>
</dbReference>
<dbReference type="AlphaFoldDB" id="A0A4R8DIB4"/>
<evidence type="ECO:0000256" key="2">
    <source>
        <dbReference type="ARBA" id="ARBA00022670"/>
    </source>
</evidence>
<dbReference type="InterPro" id="IPR015500">
    <property type="entry name" value="Peptidase_S8_subtilisin-rel"/>
</dbReference>
<dbReference type="InterPro" id="IPR000209">
    <property type="entry name" value="Peptidase_S8/S53_dom"/>
</dbReference>
<evidence type="ECO:0000256" key="5">
    <source>
        <dbReference type="PROSITE-ProRule" id="PRU01240"/>
    </source>
</evidence>
<sequence>MKLFCKQVLWGLMLGCFSLTVRAQEVSVGSARELGDDSLKGWHLLDKQKDGFNGISLGQAYQELQKTGKKHNTVVVAVIDSGIDTTHEDLKTVLWTNPGEIPGNGIDDDHDGYVDDVHGWNFLGGKDGRNVVKDSYEGARIYHQLKAKYADSTAIDTTTDEKKWEYQEWVKVKSRLEADAANASMTVLALKHLYQNIPTADSVMRETLGKQEYTGNDLQAYAPTTAGLSRAKNVMMALFKGFDEMNALNKTLIQNFNDYYEGQSEKADELDKAPEDYRGEVVKDNYADFNDRYYGNNDLMGNAIFHGTHVAGIIAADRTNHIGIDGICDDVKIMMVRVVDDGDEHDKDIALGIRYAVDHGAKVINMSFGKSFSPQKAWVDEAVKYAASKDVLLVHAAGNDHENVDSTDNFPTPDYIDGNETAPNWITVGASGDDRIGGLVAGFSNYGKRSVNVFAPGVKIYSTVLNNGYDFADGTSMASPVVAGVAALIREYFPSLNAEQVKYVIEKSAIAPAEQVTIPGTETQTSLSELCTSGGIVNAYAAIKLAETLKGENKIPRTHIKRNKKD</sequence>
<feature type="domain" description="Peptidase S8/S53" evidence="8">
    <location>
        <begin position="72"/>
        <end position="514"/>
    </location>
</feature>
<dbReference type="PROSITE" id="PS00137">
    <property type="entry name" value="SUBTILASE_HIS"/>
    <property type="match status" value="1"/>
</dbReference>
<evidence type="ECO:0000313" key="9">
    <source>
        <dbReference type="EMBL" id="TDW97228.1"/>
    </source>
</evidence>
<evidence type="ECO:0000256" key="7">
    <source>
        <dbReference type="SAM" id="SignalP"/>
    </source>
</evidence>
<evidence type="ECO:0000256" key="6">
    <source>
        <dbReference type="RuleBase" id="RU003355"/>
    </source>
</evidence>
<dbReference type="InterPro" id="IPR023827">
    <property type="entry name" value="Peptidase_S8_Asp-AS"/>
</dbReference>
<dbReference type="RefSeq" id="WP_162852784.1">
    <property type="nucleotide sequence ID" value="NZ_SODV01000002.1"/>
</dbReference>
<dbReference type="GO" id="GO:0006508">
    <property type="term" value="P:proteolysis"/>
    <property type="evidence" value="ECO:0007669"/>
    <property type="project" value="UniProtKB-KW"/>
</dbReference>